<comment type="caution">
    <text evidence="2">The sequence shown here is derived from an EMBL/GenBank/DDBJ whole genome shotgun (WGS) entry which is preliminary data.</text>
</comment>
<dbReference type="EMBL" id="JACYFG010000036">
    <property type="protein sequence ID" value="MBD5780432.1"/>
    <property type="molecule type" value="Genomic_DNA"/>
</dbReference>
<evidence type="ECO:0000313" key="3">
    <source>
        <dbReference type="Proteomes" id="UP000622317"/>
    </source>
</evidence>
<accession>A0A927IFT1</accession>
<proteinExistence type="predicted"/>
<feature type="transmembrane region" description="Helical" evidence="1">
    <location>
        <begin position="34"/>
        <end position="52"/>
    </location>
</feature>
<organism evidence="2 3">
    <name type="scientific">Pelagicoccus enzymogenes</name>
    <dbReference type="NCBI Taxonomy" id="2773457"/>
    <lineage>
        <taxon>Bacteria</taxon>
        <taxon>Pseudomonadati</taxon>
        <taxon>Verrucomicrobiota</taxon>
        <taxon>Opitutia</taxon>
        <taxon>Puniceicoccales</taxon>
        <taxon>Pelagicoccaceae</taxon>
        <taxon>Pelagicoccus</taxon>
    </lineage>
</organism>
<reference evidence="2" key="1">
    <citation type="submission" date="2020-09" db="EMBL/GenBank/DDBJ databases">
        <title>Pelagicoccus enzymogenes sp. nov. with an EPS production, isolated from marine sediment.</title>
        <authorList>
            <person name="Feng X."/>
        </authorList>
    </citation>
    <scope>NUCLEOTIDE SEQUENCE</scope>
    <source>
        <strain evidence="2">NFK12</strain>
    </source>
</reference>
<evidence type="ECO:0000256" key="1">
    <source>
        <dbReference type="SAM" id="Phobius"/>
    </source>
</evidence>
<name>A0A927IFT1_9BACT</name>
<keyword evidence="1" id="KW-0472">Membrane</keyword>
<dbReference type="AlphaFoldDB" id="A0A927IFT1"/>
<protein>
    <submittedName>
        <fullName evidence="2">Uncharacterized protein</fullName>
    </submittedName>
</protein>
<dbReference type="RefSeq" id="WP_191617534.1">
    <property type="nucleotide sequence ID" value="NZ_JACYFG010000036.1"/>
</dbReference>
<evidence type="ECO:0000313" key="2">
    <source>
        <dbReference type="EMBL" id="MBD5780432.1"/>
    </source>
</evidence>
<feature type="transmembrane region" description="Helical" evidence="1">
    <location>
        <begin position="7"/>
        <end position="28"/>
    </location>
</feature>
<dbReference type="Proteomes" id="UP000622317">
    <property type="component" value="Unassembled WGS sequence"/>
</dbReference>
<gene>
    <name evidence="2" type="ORF">IEN85_13105</name>
</gene>
<keyword evidence="1" id="KW-1133">Transmembrane helix</keyword>
<keyword evidence="1" id="KW-0812">Transmembrane</keyword>
<keyword evidence="3" id="KW-1185">Reference proteome</keyword>
<sequence length="59" mass="6755">MKSVLKLISYLGLALSVVPSLLVFSGAMEFENHYNYMSVGMVLWFATAIFWIKPDQHEM</sequence>